<sequence length="260" mass="28462">MARVRTELDDMSFQVQLPQQVRRVVSLVPSLTDALAATDRRLLAGATTWCTHPPDLEVERVRGTKNPNVRRIIAMAPDLVLLNKEENRKLDHERLTAAGIPVWVTVVEDVGSALRALDRLFTVALDRAAPDWLVSATRRLGGPVPDPVASAVICVWRDPWMVVGSNNFATDLLRRIGVRNVYAEHPGRYPHMPLAEIQAAGTDLVILPDEPYPFSAEDGPAEFPGTATVVDGRLLTWYGPSLVDAKQTLGQQLGLIGKGA</sequence>
<gene>
    <name evidence="2" type="ORF">FB471_5158</name>
</gene>
<comment type="caution">
    <text evidence="2">The sequence shown here is derived from an EMBL/GenBank/DDBJ whole genome shotgun (WGS) entry which is preliminary data.</text>
</comment>
<evidence type="ECO:0000313" key="3">
    <source>
        <dbReference type="Proteomes" id="UP000320876"/>
    </source>
</evidence>
<dbReference type="InterPro" id="IPR050902">
    <property type="entry name" value="ABC_Transporter_SBP"/>
</dbReference>
<name>A0A542DQE6_AMYCI</name>
<proteinExistence type="inferred from homology"/>
<keyword evidence="3" id="KW-1185">Reference proteome</keyword>
<reference evidence="2 3" key="1">
    <citation type="submission" date="2019-06" db="EMBL/GenBank/DDBJ databases">
        <title>Sequencing the genomes of 1000 actinobacteria strains.</title>
        <authorList>
            <person name="Klenk H.-P."/>
        </authorList>
    </citation>
    <scope>NUCLEOTIDE SEQUENCE [LARGE SCALE GENOMIC DNA]</scope>
    <source>
        <strain evidence="2 3">DSM 45679</strain>
    </source>
</reference>
<organism evidence="2 3">
    <name type="scientific">Amycolatopsis cihanbeyliensis</name>
    <dbReference type="NCBI Taxonomy" id="1128664"/>
    <lineage>
        <taxon>Bacteria</taxon>
        <taxon>Bacillati</taxon>
        <taxon>Actinomycetota</taxon>
        <taxon>Actinomycetes</taxon>
        <taxon>Pseudonocardiales</taxon>
        <taxon>Pseudonocardiaceae</taxon>
        <taxon>Amycolatopsis</taxon>
    </lineage>
</organism>
<dbReference type="Proteomes" id="UP000320876">
    <property type="component" value="Unassembled WGS sequence"/>
</dbReference>
<accession>A0A542DQE6</accession>
<evidence type="ECO:0008006" key="4">
    <source>
        <dbReference type="Google" id="ProtNLM"/>
    </source>
</evidence>
<comment type="similarity">
    <text evidence="1">Belongs to the bacterial solute-binding protein 8 family.</text>
</comment>
<protein>
    <recommendedName>
        <fullName evidence="4">ABC-type Fe3+-hydroxamate transport system substrate-binding protein</fullName>
    </recommendedName>
</protein>
<dbReference type="PANTHER" id="PTHR30535">
    <property type="entry name" value="VITAMIN B12-BINDING PROTEIN"/>
    <property type="match status" value="1"/>
</dbReference>
<dbReference type="SUPFAM" id="SSF53807">
    <property type="entry name" value="Helical backbone' metal receptor"/>
    <property type="match status" value="1"/>
</dbReference>
<dbReference type="EMBL" id="VFML01000001">
    <property type="protein sequence ID" value="TQJ05330.1"/>
    <property type="molecule type" value="Genomic_DNA"/>
</dbReference>
<dbReference type="AlphaFoldDB" id="A0A542DQE6"/>
<dbReference type="PANTHER" id="PTHR30535:SF35">
    <property type="entry name" value="PERIPLASMIC BINDING PROTEIN"/>
    <property type="match status" value="1"/>
</dbReference>
<evidence type="ECO:0000313" key="2">
    <source>
        <dbReference type="EMBL" id="TQJ05330.1"/>
    </source>
</evidence>
<dbReference type="NCBIfam" id="NF038402">
    <property type="entry name" value="TroA_like"/>
    <property type="match status" value="1"/>
</dbReference>
<dbReference type="Gene3D" id="3.40.50.1980">
    <property type="entry name" value="Nitrogenase molybdenum iron protein domain"/>
    <property type="match status" value="2"/>
</dbReference>
<evidence type="ECO:0000256" key="1">
    <source>
        <dbReference type="ARBA" id="ARBA00008814"/>
    </source>
</evidence>
<dbReference type="RefSeq" id="WP_246076584.1">
    <property type="nucleotide sequence ID" value="NZ_VFML01000001.1"/>
</dbReference>
<dbReference type="InterPro" id="IPR054828">
    <property type="entry name" value="Vit_B12_bind_prot"/>
</dbReference>